<evidence type="ECO:0000313" key="3">
    <source>
        <dbReference type="EMBL" id="KXV50464.1"/>
    </source>
</evidence>
<evidence type="ECO:0000313" key="6">
    <source>
        <dbReference type="Proteomes" id="UP001156672"/>
    </source>
</evidence>
<dbReference type="PATRIC" id="fig|318683.5.peg.369"/>
<dbReference type="InterPro" id="IPR029044">
    <property type="entry name" value="Nucleotide-diphossugar_trans"/>
</dbReference>
<dbReference type="EMBL" id="LHZN01000144">
    <property type="protein sequence ID" value="KXV36912.1"/>
    <property type="molecule type" value="Genomic_DNA"/>
</dbReference>
<accession>A0A149SY71</accession>
<gene>
    <name evidence="2" type="ORF">AD941_13655</name>
    <name evidence="3" type="ORF">AD945_01985</name>
    <name evidence="1" type="ORF">GCM10007866_24910</name>
</gene>
<proteinExistence type="predicted"/>
<protein>
    <recommendedName>
        <fullName evidence="7">Glycosyl transferase</fullName>
    </recommendedName>
</protein>
<evidence type="ECO:0000313" key="1">
    <source>
        <dbReference type="EMBL" id="GLQ70038.1"/>
    </source>
</evidence>
<dbReference type="EMBL" id="LHZR01000078">
    <property type="protein sequence ID" value="KXV50464.1"/>
    <property type="molecule type" value="Genomic_DNA"/>
</dbReference>
<dbReference type="Proteomes" id="UP000075636">
    <property type="component" value="Unassembled WGS sequence"/>
</dbReference>
<reference evidence="1" key="4">
    <citation type="submission" date="2023-01" db="EMBL/GenBank/DDBJ databases">
        <title>Draft genome sequence of Gluconobacter albidus strain NBRC 3250.</title>
        <authorList>
            <person name="Sun Q."/>
            <person name="Mori K."/>
        </authorList>
    </citation>
    <scope>NUCLEOTIDE SEQUENCE</scope>
    <source>
        <strain evidence="1">NBRC 3250</strain>
    </source>
</reference>
<dbReference type="OrthoDB" id="118340at2"/>
<keyword evidence="6" id="KW-1185">Reference proteome</keyword>
<dbReference type="AlphaFoldDB" id="A0A149SY71"/>
<reference evidence="6" key="3">
    <citation type="journal article" date="2019" name="Int. J. Syst. Evol. Microbiol.">
        <title>The Global Catalogue of Microorganisms (GCM) 10K type strain sequencing project: providing services to taxonomists for standard genome sequencing and annotation.</title>
        <authorList>
            <consortium name="The Broad Institute Genomics Platform"/>
            <consortium name="The Broad Institute Genome Sequencing Center for Infectious Disease"/>
            <person name="Wu L."/>
            <person name="Ma J."/>
        </authorList>
    </citation>
    <scope>NUCLEOTIDE SEQUENCE [LARGE SCALE GENOMIC DNA]</scope>
    <source>
        <strain evidence="6">NBRC 3250</strain>
    </source>
</reference>
<dbReference type="Proteomes" id="UP000075682">
    <property type="component" value="Unassembled WGS sequence"/>
</dbReference>
<dbReference type="SUPFAM" id="SSF53448">
    <property type="entry name" value="Nucleotide-diphospho-sugar transferases"/>
    <property type="match status" value="1"/>
</dbReference>
<evidence type="ECO:0000313" key="4">
    <source>
        <dbReference type="Proteomes" id="UP000075636"/>
    </source>
</evidence>
<name>A0A149SY71_9PROT</name>
<dbReference type="EMBL" id="BSNW01000049">
    <property type="protein sequence ID" value="GLQ70038.1"/>
    <property type="molecule type" value="Genomic_DNA"/>
</dbReference>
<organism evidence="3 4">
    <name type="scientific">Gluconobacter albidus</name>
    <dbReference type="NCBI Taxonomy" id="318683"/>
    <lineage>
        <taxon>Bacteria</taxon>
        <taxon>Pseudomonadati</taxon>
        <taxon>Pseudomonadota</taxon>
        <taxon>Alphaproteobacteria</taxon>
        <taxon>Acetobacterales</taxon>
        <taxon>Acetobacteraceae</taxon>
        <taxon>Gluconobacter</taxon>
    </lineage>
</organism>
<evidence type="ECO:0000313" key="2">
    <source>
        <dbReference type="EMBL" id="KXV36912.1"/>
    </source>
</evidence>
<dbReference type="Gene3D" id="3.90.550.10">
    <property type="entry name" value="Spore Coat Polysaccharide Biosynthesis Protein SpsA, Chain A"/>
    <property type="match status" value="1"/>
</dbReference>
<dbReference type="RefSeq" id="WP_062032820.1">
    <property type="nucleotide sequence ID" value="NZ_JAERLB010000007.1"/>
</dbReference>
<sequence length="349" mass="40402">MTVYCFTSATYSYLGRARVLAKTVREHHPDWVFCLCLCDVPPQAFDPAMDREMFDEVVSVTELGIPDLPAWMFRHNIVELSTAVKGKMLCRLLEKPDADSVVYIDPDIAIFNPLMHVMDLLKNHPVVLTPHQTEPETHPQGIVDNEIGSLKRGIYNLGFMAIANVPEGRRIAEWWRDRLLAYCRDDAENGLFTDQKWCDLIPALFENPAILRNPGYNVASWNLSHRPIRIDGHGQIFAADAPLRFFHFTKVDTAGEVMLERYGSESIALFELLRWYREAIRKQQPAEVPARYWYYGTYEDGTPIRRPERLIYRDRKDLQLAFPDPYRSGPESFQSWCTIHRSELPRKGI</sequence>
<comment type="caution">
    <text evidence="3">The sequence shown here is derived from an EMBL/GenBank/DDBJ whole genome shotgun (WGS) entry which is preliminary data.</text>
</comment>
<evidence type="ECO:0000313" key="5">
    <source>
        <dbReference type="Proteomes" id="UP000075682"/>
    </source>
</evidence>
<reference evidence="4 5" key="2">
    <citation type="submission" date="2015-06" db="EMBL/GenBank/DDBJ databases">
        <title>Improved classification and identification of acetic acid bacteria using matrix-assisted laser desorption/ionization time-of-flight mass spectrometry; Gluconobacter nephelii and Gluconobacter uchimurae are later heterotypic synonyms of Gluconobacter japonicus and Gluconobacter oxydans, respectively.</title>
        <authorList>
            <person name="Li L."/>
            <person name="Cleenwerck I."/>
            <person name="De Vuyst L."/>
            <person name="Vandamme P."/>
        </authorList>
    </citation>
    <scope>NUCLEOTIDE SEQUENCE [LARGE SCALE GENOMIC DNA]</scope>
    <source>
        <strain evidence="2 5">LMG 1356</strain>
        <strain evidence="3 4">LMG 1768</strain>
    </source>
</reference>
<reference evidence="1" key="1">
    <citation type="journal article" date="2014" name="Int. J. Syst. Evol. Microbiol.">
        <title>Complete genome of a new Firmicutes species belonging to the dominant human colonic microbiota ('Ruminococcus bicirculans') reveals two chromosomes and a selective capacity to utilize plant glucans.</title>
        <authorList>
            <consortium name="NISC Comparative Sequencing Program"/>
            <person name="Wegmann U."/>
            <person name="Louis P."/>
            <person name="Goesmann A."/>
            <person name="Henrissat B."/>
            <person name="Duncan S.H."/>
            <person name="Flint H.J."/>
        </authorList>
    </citation>
    <scope>NUCLEOTIDE SEQUENCE</scope>
    <source>
        <strain evidence="1">NBRC 3250</strain>
    </source>
</reference>
<dbReference type="Proteomes" id="UP001156672">
    <property type="component" value="Unassembled WGS sequence"/>
</dbReference>
<evidence type="ECO:0008006" key="7">
    <source>
        <dbReference type="Google" id="ProtNLM"/>
    </source>
</evidence>